<evidence type="ECO:0000313" key="1">
    <source>
        <dbReference type="EMBL" id="SVC00846.1"/>
    </source>
</evidence>
<protein>
    <submittedName>
        <fullName evidence="1">Uncharacterized protein</fullName>
    </submittedName>
</protein>
<sequence>MAYLVYNTDNSAITDGPFKTNSAAKASITRASKKHFIKNGTKLKNRAVAESTYYYANIEQEVERTNIMTGKKYKESINTPISCSPAFETYWSM</sequence>
<name>A0A382IML1_9ZZZZ</name>
<gene>
    <name evidence="1" type="ORF">METZ01_LOCUS253700</name>
</gene>
<proteinExistence type="predicted"/>
<accession>A0A382IML1</accession>
<reference evidence="1" key="1">
    <citation type="submission" date="2018-05" db="EMBL/GenBank/DDBJ databases">
        <authorList>
            <person name="Lanie J.A."/>
            <person name="Ng W.-L."/>
            <person name="Kazmierczak K.M."/>
            <person name="Andrzejewski T.M."/>
            <person name="Davidsen T.M."/>
            <person name="Wayne K.J."/>
            <person name="Tettelin H."/>
            <person name="Glass J.I."/>
            <person name="Rusch D."/>
            <person name="Podicherti R."/>
            <person name="Tsui H.-C.T."/>
            <person name="Winkler M.E."/>
        </authorList>
    </citation>
    <scope>NUCLEOTIDE SEQUENCE</scope>
</reference>
<organism evidence="1">
    <name type="scientific">marine metagenome</name>
    <dbReference type="NCBI Taxonomy" id="408172"/>
    <lineage>
        <taxon>unclassified sequences</taxon>
        <taxon>metagenomes</taxon>
        <taxon>ecological metagenomes</taxon>
    </lineage>
</organism>
<dbReference type="EMBL" id="UINC01068312">
    <property type="protein sequence ID" value="SVC00846.1"/>
    <property type="molecule type" value="Genomic_DNA"/>
</dbReference>
<dbReference type="AlphaFoldDB" id="A0A382IML1"/>